<dbReference type="EMBL" id="FCQH01000001">
    <property type="protein sequence ID" value="CVK84863.1"/>
    <property type="molecule type" value="Genomic_DNA"/>
</dbReference>
<feature type="region of interest" description="Disordered" evidence="1">
    <location>
        <begin position="1"/>
        <end position="32"/>
    </location>
</feature>
<gene>
    <name evidence="2" type="ORF">FMAN_01789</name>
</gene>
<protein>
    <submittedName>
        <fullName evidence="2">Uncharacterized protein</fullName>
    </submittedName>
</protein>
<dbReference type="Proteomes" id="UP000184255">
    <property type="component" value="Unassembled WGS sequence"/>
</dbReference>
<keyword evidence="3" id="KW-1185">Reference proteome</keyword>
<feature type="compositionally biased region" description="Basic and acidic residues" evidence="1">
    <location>
        <begin position="20"/>
        <end position="29"/>
    </location>
</feature>
<feature type="region of interest" description="Disordered" evidence="1">
    <location>
        <begin position="66"/>
        <end position="85"/>
    </location>
</feature>
<feature type="compositionally biased region" description="Polar residues" evidence="1">
    <location>
        <begin position="1"/>
        <end position="19"/>
    </location>
</feature>
<dbReference type="GeneID" id="65081061"/>
<evidence type="ECO:0000256" key="1">
    <source>
        <dbReference type="SAM" id="MobiDB-lite"/>
    </source>
</evidence>
<sequence>MPPTYRFQQTQRNYSPRRQSSGDEKHEKQSSGLYDRVVSHFKRNEVTYENIMISCGIFAAVLEAINGPRPPDPPKPGGSSAKSDMATLTYVNQIPGFW</sequence>
<dbReference type="RefSeq" id="XP_041677134.1">
    <property type="nucleotide sequence ID" value="XM_041822922.1"/>
</dbReference>
<accession>A0A1L7SKB2</accession>
<dbReference type="VEuPathDB" id="FungiDB:FMAN_01789"/>
<evidence type="ECO:0000313" key="3">
    <source>
        <dbReference type="Proteomes" id="UP000184255"/>
    </source>
</evidence>
<proteinExistence type="predicted"/>
<comment type="caution">
    <text evidence="2">The sequence shown here is derived from an EMBL/GenBank/DDBJ whole genome shotgun (WGS) entry which is preliminary data.</text>
</comment>
<organism evidence="2 3">
    <name type="scientific">Fusarium mangiferae</name>
    <name type="common">Mango malformation disease fungus</name>
    <dbReference type="NCBI Taxonomy" id="192010"/>
    <lineage>
        <taxon>Eukaryota</taxon>
        <taxon>Fungi</taxon>
        <taxon>Dikarya</taxon>
        <taxon>Ascomycota</taxon>
        <taxon>Pezizomycotina</taxon>
        <taxon>Sordariomycetes</taxon>
        <taxon>Hypocreomycetidae</taxon>
        <taxon>Hypocreales</taxon>
        <taxon>Nectriaceae</taxon>
        <taxon>Fusarium</taxon>
        <taxon>Fusarium fujikuroi species complex</taxon>
    </lineage>
</organism>
<reference evidence="3" key="1">
    <citation type="journal article" date="2016" name="Genome Biol. Evol.">
        <title>Comparative 'omics' of the Fusarium fujikuroi species complex highlights differences in genetic potential and metabolite synthesis.</title>
        <authorList>
            <person name="Niehaus E.-M."/>
            <person name="Muensterkoetter M."/>
            <person name="Proctor R.H."/>
            <person name="Brown D.W."/>
            <person name="Sharon A."/>
            <person name="Idan Y."/>
            <person name="Oren-Young L."/>
            <person name="Sieber C.M."/>
            <person name="Novak O."/>
            <person name="Pencik A."/>
            <person name="Tarkowska D."/>
            <person name="Hromadova K."/>
            <person name="Freeman S."/>
            <person name="Maymon M."/>
            <person name="Elazar M."/>
            <person name="Youssef S.A."/>
            <person name="El-Shabrawy E.S.M."/>
            <person name="Shalaby A.B.A."/>
            <person name="Houterman P."/>
            <person name="Brock N.L."/>
            <person name="Burkhardt I."/>
            <person name="Tsavkelova E.A."/>
            <person name="Dickschat J.S."/>
            <person name="Galuszka P."/>
            <person name="Gueldener U."/>
            <person name="Tudzynski B."/>
        </authorList>
    </citation>
    <scope>NUCLEOTIDE SEQUENCE [LARGE SCALE GENOMIC DNA]</scope>
    <source>
        <strain evidence="3">MRC7560</strain>
    </source>
</reference>
<name>A0A1L7SKB2_FUSMA</name>
<dbReference type="AlphaFoldDB" id="A0A1L7SKB2"/>
<evidence type="ECO:0000313" key="2">
    <source>
        <dbReference type="EMBL" id="CVK84863.1"/>
    </source>
</evidence>